<dbReference type="Proteomes" id="UP001549164">
    <property type="component" value="Unassembled WGS sequence"/>
</dbReference>
<accession>A0ABV2I9I1</accession>
<evidence type="ECO:0000313" key="1">
    <source>
        <dbReference type="EMBL" id="MET3599289.1"/>
    </source>
</evidence>
<organism evidence="1 2">
    <name type="scientific">Martelella mangrovi</name>
    <dbReference type="NCBI Taxonomy" id="1397477"/>
    <lineage>
        <taxon>Bacteria</taxon>
        <taxon>Pseudomonadati</taxon>
        <taxon>Pseudomonadota</taxon>
        <taxon>Alphaproteobacteria</taxon>
        <taxon>Hyphomicrobiales</taxon>
        <taxon>Aurantimonadaceae</taxon>
        <taxon>Martelella</taxon>
    </lineage>
</organism>
<evidence type="ECO:0000313" key="2">
    <source>
        <dbReference type="Proteomes" id="UP001549164"/>
    </source>
</evidence>
<reference evidence="1 2" key="1">
    <citation type="submission" date="2024-06" db="EMBL/GenBank/DDBJ databases">
        <title>Genomic Encyclopedia of Type Strains, Phase IV (KMG-IV): sequencing the most valuable type-strain genomes for metagenomic binning, comparative biology and taxonomic classification.</title>
        <authorList>
            <person name="Goeker M."/>
        </authorList>
    </citation>
    <scope>NUCLEOTIDE SEQUENCE [LARGE SCALE GENOMIC DNA]</scope>
    <source>
        <strain evidence="1 2">DSM 28102</strain>
    </source>
</reference>
<gene>
    <name evidence="1" type="ORF">ABID12_001220</name>
</gene>
<comment type="caution">
    <text evidence="1">The sequence shown here is derived from an EMBL/GenBank/DDBJ whole genome shotgun (WGS) entry which is preliminary data.</text>
</comment>
<protein>
    <submittedName>
        <fullName evidence="1">Uncharacterized protein</fullName>
    </submittedName>
</protein>
<name>A0ABV2I9I1_9HYPH</name>
<proteinExistence type="predicted"/>
<dbReference type="EMBL" id="JBEPLY010000003">
    <property type="protein sequence ID" value="MET3599289.1"/>
    <property type="molecule type" value="Genomic_DNA"/>
</dbReference>
<sequence>MDARVKPEHDACEAAGFDVNLYGFDCVSNSAGR</sequence>
<keyword evidence="2" id="KW-1185">Reference proteome</keyword>